<evidence type="ECO:0000313" key="2">
    <source>
        <dbReference type="EMBL" id="SCS21237.1"/>
    </source>
</evidence>
<evidence type="ECO:0000313" key="3">
    <source>
        <dbReference type="EMBL" id="SCS44612.1"/>
    </source>
</evidence>
<dbReference type="AlphaFoldDB" id="A0A1D4G8P5"/>
<proteinExistence type="predicted"/>
<reference evidence="2 4" key="1">
    <citation type="submission" date="2016-09" db="EMBL/GenBank/DDBJ databases">
        <authorList>
            <consortium name="Pathogen Informatics"/>
            <person name="Sun Q."/>
            <person name="Inoue M."/>
        </authorList>
    </citation>
    <scope>NUCLEOTIDE SEQUENCE [LARGE SCALE GENOMIC DNA]</scope>
    <source>
        <strain evidence="2 4">82C</strain>
    </source>
</reference>
<keyword evidence="4" id="KW-1185">Reference proteome</keyword>
<evidence type="ECO:0000313" key="4">
    <source>
        <dbReference type="Proteomes" id="UP000095412"/>
    </source>
</evidence>
<evidence type="ECO:0000313" key="5">
    <source>
        <dbReference type="Proteomes" id="UP000095768"/>
    </source>
</evidence>
<dbReference type="RefSeq" id="WP_069994222.1">
    <property type="nucleotide sequence ID" value="NZ_FMPG01000001.1"/>
</dbReference>
<protein>
    <submittedName>
        <fullName evidence="3">Fibronectin-binding protein</fullName>
    </submittedName>
</protein>
<reference evidence="3 5" key="2">
    <citation type="submission" date="2016-09" db="EMBL/GenBank/DDBJ databases">
        <authorList>
            <consortium name="Pathogen Informatics"/>
        </authorList>
    </citation>
    <scope>NUCLEOTIDE SEQUENCE [LARGE SCALE GENOMIC DNA]</scope>
    <source>
        <strain evidence="3 5">82B</strain>
    </source>
</reference>
<evidence type="ECO:0000259" key="1">
    <source>
        <dbReference type="Pfam" id="PF07299"/>
    </source>
</evidence>
<dbReference type="CDD" id="cd16342">
    <property type="entry name" value="FusC_FusB"/>
    <property type="match status" value="1"/>
</dbReference>
<feature type="domain" description="Elongation factor G-binding protein N-terminal" evidence="1">
    <location>
        <begin position="5"/>
        <end position="87"/>
    </location>
</feature>
<dbReference type="Proteomes" id="UP000095768">
    <property type="component" value="Unassembled WGS sequence"/>
</dbReference>
<gene>
    <name evidence="3" type="ORF">SAMEA2297795_00556</name>
    <name evidence="2" type="ORF">SAMEA2297796_00069</name>
</gene>
<dbReference type="Proteomes" id="UP000095412">
    <property type="component" value="Unassembled WGS sequence"/>
</dbReference>
<dbReference type="EMBL" id="FMPG01000001">
    <property type="protein sequence ID" value="SCS44612.1"/>
    <property type="molecule type" value="Genomic_DNA"/>
</dbReference>
<dbReference type="Pfam" id="PF07299">
    <property type="entry name" value="EF-G-binding_N"/>
    <property type="match status" value="1"/>
</dbReference>
<name>A0A1D4G8P5_9STAP</name>
<dbReference type="InterPro" id="IPR038344">
    <property type="entry name" value="EF-G_N_sf"/>
</dbReference>
<dbReference type="InterPro" id="IPR010841">
    <property type="entry name" value="EF-G-binding_N"/>
</dbReference>
<sequence length="213" mass="24747">MKPQIQPYQFNYIKERIAHLVNVYNSVNDPNTVASIKDVTREEILNTFPIPDATIHSEVEKLMNVQLTKGQAEKVLETLQSYVIPFEHPTKKQVDKVFRKIKKLKTPLISEEILKESTFIGWNDIASNRKYIIYYNNLGQLEGFYGDISNQTVKGFCSICNKESRVSLFMRKTRTANDGQYTKKGDYICFDSTVCNRQISDLSHFHHFLNKIQ</sequence>
<organism evidence="3 5">
    <name type="scientific">Staphylococcus caeli</name>
    <dbReference type="NCBI Taxonomy" id="2201815"/>
    <lineage>
        <taxon>Bacteria</taxon>
        <taxon>Bacillati</taxon>
        <taxon>Bacillota</taxon>
        <taxon>Bacilli</taxon>
        <taxon>Bacillales</taxon>
        <taxon>Staphylococcaceae</taxon>
        <taxon>Staphylococcus</taxon>
    </lineage>
</organism>
<dbReference type="OrthoDB" id="1891078at2"/>
<dbReference type="EMBL" id="FMPI01000001">
    <property type="protein sequence ID" value="SCS21237.1"/>
    <property type="molecule type" value="Genomic_DNA"/>
</dbReference>
<accession>A0A1D4G8P5</accession>
<dbReference type="Gene3D" id="1.20.1280.250">
    <property type="match status" value="1"/>
</dbReference>